<proteinExistence type="predicted"/>
<dbReference type="Proteomes" id="UP000567795">
    <property type="component" value="Unassembled WGS sequence"/>
</dbReference>
<sequence>MTTPAPHIVIGHHPQHGVIATNPLGLPSVAHVLGRLGFQPHADEPFHTLTGDTSPERVRQAVILLQRSGYTVVADIRYQAEPTPPARPPAPAPTPQPAQPQAGLPLTVDVVFAREATLGVVASVALTRTHAHNVMRQTGFRHEPTLGLYYLPAGTSPEAARVAVTTAVTRLQAARLRVVADPRVFLPTLTAGESTRLARDHTADRARAAQATSPRTPTPHHTGPTTPAPAQPYPAGPAPTARPTQGR</sequence>
<feature type="compositionally biased region" description="Low complexity" evidence="1">
    <location>
        <begin position="208"/>
        <end position="225"/>
    </location>
</feature>
<feature type="region of interest" description="Disordered" evidence="1">
    <location>
        <begin position="81"/>
        <end position="101"/>
    </location>
</feature>
<comment type="caution">
    <text evidence="2">The sequence shown here is derived from an EMBL/GenBank/DDBJ whole genome shotgun (WGS) entry which is preliminary data.</text>
</comment>
<dbReference type="AlphaFoldDB" id="A0A852ZZ88"/>
<evidence type="ECO:0000256" key="1">
    <source>
        <dbReference type="SAM" id="MobiDB-lite"/>
    </source>
</evidence>
<dbReference type="EMBL" id="JACBZD010000001">
    <property type="protein sequence ID" value="NYI03438.1"/>
    <property type="molecule type" value="Genomic_DNA"/>
</dbReference>
<evidence type="ECO:0000313" key="3">
    <source>
        <dbReference type="Proteomes" id="UP000567795"/>
    </source>
</evidence>
<reference evidence="2 3" key="1">
    <citation type="submission" date="2020-07" db="EMBL/GenBank/DDBJ databases">
        <title>Sequencing the genomes of 1000 actinobacteria strains.</title>
        <authorList>
            <person name="Klenk H.-P."/>
        </authorList>
    </citation>
    <scope>NUCLEOTIDE SEQUENCE [LARGE SCALE GENOMIC DNA]</scope>
    <source>
        <strain evidence="2 3">DSM 42178</strain>
    </source>
</reference>
<feature type="compositionally biased region" description="Basic and acidic residues" evidence="1">
    <location>
        <begin position="196"/>
        <end position="207"/>
    </location>
</feature>
<protein>
    <submittedName>
        <fullName evidence="2">Uncharacterized protein</fullName>
    </submittedName>
</protein>
<feature type="compositionally biased region" description="Pro residues" evidence="1">
    <location>
        <begin position="82"/>
        <end position="98"/>
    </location>
</feature>
<dbReference type="RefSeq" id="WP_179812484.1">
    <property type="nucleotide sequence ID" value="NZ_JACBZD010000001.1"/>
</dbReference>
<evidence type="ECO:0000313" key="2">
    <source>
        <dbReference type="EMBL" id="NYI03438.1"/>
    </source>
</evidence>
<organism evidence="2 3">
    <name type="scientific">Allostreptomyces psammosilenae</name>
    <dbReference type="NCBI Taxonomy" id="1892865"/>
    <lineage>
        <taxon>Bacteria</taxon>
        <taxon>Bacillati</taxon>
        <taxon>Actinomycetota</taxon>
        <taxon>Actinomycetes</taxon>
        <taxon>Kitasatosporales</taxon>
        <taxon>Streptomycetaceae</taxon>
        <taxon>Allostreptomyces</taxon>
    </lineage>
</organism>
<gene>
    <name evidence="2" type="ORF">FHU37_000381</name>
</gene>
<keyword evidence="3" id="KW-1185">Reference proteome</keyword>
<name>A0A852ZZ88_9ACTN</name>
<accession>A0A852ZZ88</accession>
<feature type="compositionally biased region" description="Pro residues" evidence="1">
    <location>
        <begin position="226"/>
        <end position="237"/>
    </location>
</feature>
<feature type="region of interest" description="Disordered" evidence="1">
    <location>
        <begin position="196"/>
        <end position="247"/>
    </location>
</feature>